<dbReference type="AlphaFoldDB" id="A0AAQ3Q972"/>
<feature type="compositionally biased region" description="Basic residues" evidence="1">
    <location>
        <begin position="178"/>
        <end position="190"/>
    </location>
</feature>
<evidence type="ECO:0000313" key="3">
    <source>
        <dbReference type="EMBL" id="WOL03921.1"/>
    </source>
</evidence>
<evidence type="ECO:0000256" key="1">
    <source>
        <dbReference type="SAM" id="MobiDB-lite"/>
    </source>
</evidence>
<name>A0AAQ3Q972_9LILI</name>
<feature type="chain" id="PRO_5043042881" evidence="2">
    <location>
        <begin position="19"/>
        <end position="190"/>
    </location>
</feature>
<protein>
    <submittedName>
        <fullName evidence="3">Uncharacterized protein</fullName>
    </submittedName>
</protein>
<sequence>MGFTFFSLPLTALISSSSSPPPPPPPPPLPPPPPPRLLLLLLLRHRRRLLLLLLLDPYEILVTADTNPVIRPLASLLPHPFGPYDLLHKGAPRLLEPHHNELDAVEATKDNGTARWGLERRLRKVADGAIIARVVQRLPLRIGGGRRTREGVRWVIHGVGGVQLEIGPGAGGDDSLPSHKRKRRRRRRRR</sequence>
<reference evidence="3 4" key="1">
    <citation type="submission" date="2023-10" db="EMBL/GenBank/DDBJ databases">
        <title>Chromosome-scale genome assembly provides insights into flower coloration mechanisms of Canna indica.</title>
        <authorList>
            <person name="Li C."/>
        </authorList>
    </citation>
    <scope>NUCLEOTIDE SEQUENCE [LARGE SCALE GENOMIC DNA]</scope>
    <source>
        <tissue evidence="3">Flower</tissue>
    </source>
</reference>
<keyword evidence="4" id="KW-1185">Reference proteome</keyword>
<dbReference type="EMBL" id="CP136893">
    <property type="protein sequence ID" value="WOL03921.1"/>
    <property type="molecule type" value="Genomic_DNA"/>
</dbReference>
<proteinExistence type="predicted"/>
<organism evidence="3 4">
    <name type="scientific">Canna indica</name>
    <name type="common">Indian-shot</name>
    <dbReference type="NCBI Taxonomy" id="4628"/>
    <lineage>
        <taxon>Eukaryota</taxon>
        <taxon>Viridiplantae</taxon>
        <taxon>Streptophyta</taxon>
        <taxon>Embryophyta</taxon>
        <taxon>Tracheophyta</taxon>
        <taxon>Spermatophyta</taxon>
        <taxon>Magnoliopsida</taxon>
        <taxon>Liliopsida</taxon>
        <taxon>Zingiberales</taxon>
        <taxon>Cannaceae</taxon>
        <taxon>Canna</taxon>
    </lineage>
</organism>
<feature type="signal peptide" evidence="2">
    <location>
        <begin position="1"/>
        <end position="18"/>
    </location>
</feature>
<evidence type="ECO:0000256" key="2">
    <source>
        <dbReference type="SAM" id="SignalP"/>
    </source>
</evidence>
<keyword evidence="2" id="KW-0732">Signal</keyword>
<gene>
    <name evidence="3" type="ORF">Cni_G12641</name>
</gene>
<evidence type="ECO:0000313" key="4">
    <source>
        <dbReference type="Proteomes" id="UP001327560"/>
    </source>
</evidence>
<dbReference type="Proteomes" id="UP001327560">
    <property type="component" value="Chromosome 4"/>
</dbReference>
<feature type="region of interest" description="Disordered" evidence="1">
    <location>
        <begin position="166"/>
        <end position="190"/>
    </location>
</feature>
<accession>A0AAQ3Q972</accession>